<protein>
    <submittedName>
        <fullName evidence="2">DUF2868 domain-containing protein</fullName>
    </submittedName>
</protein>
<gene>
    <name evidence="2" type="ORF">LMS43_01315</name>
</gene>
<sequence>MSVANLLGVERWRLFTLLEALRLRETLWGPLDDLSESRRAQAAGGTFAQRLLHRAQYVAQRESWCQLWDRWLRVMAGLSLLFALVAAFTGSAAALGALGNGTRPVNVVLVLLALLGLHSLTFLFWLLSVCWPRAKVAAASWVTDLCFYLSQRLVRGPDAALIPQALGSVLARAQARVWCFGVMSHFLWLVALIAAFGTTLALLMARSYQFNWETTLLDPTSFVWWAETLGALPRLLGFAMPDASAIRLSDGTHALDASVQTLWSSWLLGVLLVYGILPRLLALVLSIWRVRRLAVQLTVDESLPGLATLRSRLFPAVEPAGVDGAAGADYRVHWQPDVPRMLMSGSRAMVGLEWPVDQTWPPPSAPLDVYDLGRVDSRAERLQVVAALQAQSPALLIMVCNASLTPDRGTIATLLEWAQLAQQSKLVLLADRVATAPERLSSWRSRLLQAGFSTEQIQTEFHGLDRE</sequence>
<proteinExistence type="predicted"/>
<feature type="transmembrane region" description="Helical" evidence="1">
    <location>
        <begin position="107"/>
        <end position="127"/>
    </location>
</feature>
<feature type="transmembrane region" description="Helical" evidence="1">
    <location>
        <begin position="71"/>
        <end position="95"/>
    </location>
</feature>
<organism evidence="2 3">
    <name type="scientific">Alcaligenes endophyticus</name>
    <dbReference type="NCBI Taxonomy" id="1929088"/>
    <lineage>
        <taxon>Bacteria</taxon>
        <taxon>Pseudomonadati</taxon>
        <taxon>Pseudomonadota</taxon>
        <taxon>Betaproteobacteria</taxon>
        <taxon>Burkholderiales</taxon>
        <taxon>Alcaligenaceae</taxon>
        <taxon>Alcaligenes</taxon>
    </lineage>
</organism>
<reference evidence="2" key="1">
    <citation type="submission" date="2021-11" db="EMBL/GenBank/DDBJ databases">
        <title>Draft genome sequence of Alcaligenes endophyticus type strain CCUG 75668T.</title>
        <authorList>
            <person name="Salva-Serra F."/>
            <person name="Duran R.E."/>
            <person name="Seeger M."/>
            <person name="Moore E.R.B."/>
            <person name="Jaen-Luchoro D."/>
        </authorList>
    </citation>
    <scope>NUCLEOTIDE SEQUENCE</scope>
    <source>
        <strain evidence="2">CCUG 75668</strain>
    </source>
</reference>
<feature type="transmembrane region" description="Helical" evidence="1">
    <location>
        <begin position="186"/>
        <end position="205"/>
    </location>
</feature>
<dbReference type="Proteomes" id="UP001168613">
    <property type="component" value="Unassembled WGS sequence"/>
</dbReference>
<dbReference type="Pfam" id="PF11067">
    <property type="entry name" value="DUF2868"/>
    <property type="match status" value="1"/>
</dbReference>
<keyword evidence="1" id="KW-1133">Transmembrane helix</keyword>
<dbReference type="EMBL" id="JAJHNU010000001">
    <property type="protein sequence ID" value="MDN4119918.1"/>
    <property type="molecule type" value="Genomic_DNA"/>
</dbReference>
<feature type="transmembrane region" description="Helical" evidence="1">
    <location>
        <begin position="266"/>
        <end position="288"/>
    </location>
</feature>
<accession>A0ABT8EF58</accession>
<evidence type="ECO:0000313" key="2">
    <source>
        <dbReference type="EMBL" id="MDN4119918.1"/>
    </source>
</evidence>
<evidence type="ECO:0000313" key="3">
    <source>
        <dbReference type="Proteomes" id="UP001168613"/>
    </source>
</evidence>
<comment type="caution">
    <text evidence="2">The sequence shown here is derived from an EMBL/GenBank/DDBJ whole genome shotgun (WGS) entry which is preliminary data.</text>
</comment>
<keyword evidence="3" id="KW-1185">Reference proteome</keyword>
<evidence type="ECO:0000256" key="1">
    <source>
        <dbReference type="SAM" id="Phobius"/>
    </source>
</evidence>
<keyword evidence="1" id="KW-0812">Transmembrane</keyword>
<dbReference type="RefSeq" id="WP_266122744.1">
    <property type="nucleotide sequence ID" value="NZ_JAJHNU010000001.1"/>
</dbReference>
<dbReference type="InterPro" id="IPR021296">
    <property type="entry name" value="DUF2868"/>
</dbReference>
<keyword evidence="1" id="KW-0472">Membrane</keyword>
<name>A0ABT8EF58_9BURK</name>